<proteinExistence type="predicted"/>
<organism evidence="2 3">
    <name type="scientific">Streblomastix strix</name>
    <dbReference type="NCBI Taxonomy" id="222440"/>
    <lineage>
        <taxon>Eukaryota</taxon>
        <taxon>Metamonada</taxon>
        <taxon>Preaxostyla</taxon>
        <taxon>Oxymonadida</taxon>
        <taxon>Streblomastigidae</taxon>
        <taxon>Streblomastix</taxon>
    </lineage>
</organism>
<feature type="non-terminal residue" evidence="2">
    <location>
        <position position="209"/>
    </location>
</feature>
<dbReference type="Proteomes" id="UP000324800">
    <property type="component" value="Unassembled WGS sequence"/>
</dbReference>
<feature type="coiled-coil region" evidence="1">
    <location>
        <begin position="38"/>
        <end position="65"/>
    </location>
</feature>
<gene>
    <name evidence="2" type="ORF">EZS28_046152</name>
</gene>
<dbReference type="AlphaFoldDB" id="A0A5J4TLC1"/>
<sequence length="209" mass="24423">MEGEDFYPENKEKKVKESEYISDIAHLDPTKQVVWERMRVIEERAKTIDNENQHLRDALRHLRKQEQPYEEDYSLANVSSKYTRLDEVRKKLRRVYSLKDGFCCIPIDVVIRDGIYRCEIEFGGNNNIDGRGVGIMRASAEVPYPCAPWEPPHRDDMLHYSGYTGATWHRGDNTVGNNRFEDDVHVIGMELNMHEGTLHFFCCGEQQKV</sequence>
<reference evidence="2 3" key="1">
    <citation type="submission" date="2019-03" db="EMBL/GenBank/DDBJ databases">
        <title>Single cell metagenomics reveals metabolic interactions within the superorganism composed of flagellate Streblomastix strix and complex community of Bacteroidetes bacteria on its surface.</title>
        <authorList>
            <person name="Treitli S.C."/>
            <person name="Kolisko M."/>
            <person name="Husnik F."/>
            <person name="Keeling P."/>
            <person name="Hampl V."/>
        </authorList>
    </citation>
    <scope>NUCLEOTIDE SEQUENCE [LARGE SCALE GENOMIC DNA]</scope>
    <source>
        <strain evidence="2">ST1C</strain>
    </source>
</reference>
<name>A0A5J4TLC1_9EUKA</name>
<dbReference type="SUPFAM" id="SSF49899">
    <property type="entry name" value="Concanavalin A-like lectins/glucanases"/>
    <property type="match status" value="1"/>
</dbReference>
<evidence type="ECO:0000256" key="1">
    <source>
        <dbReference type="SAM" id="Coils"/>
    </source>
</evidence>
<dbReference type="EMBL" id="SNRW01030041">
    <property type="protein sequence ID" value="KAA6358321.1"/>
    <property type="molecule type" value="Genomic_DNA"/>
</dbReference>
<dbReference type="Gene3D" id="2.60.120.920">
    <property type="match status" value="1"/>
</dbReference>
<protein>
    <recommendedName>
        <fullName evidence="4">SPRY domain-containing protein</fullName>
    </recommendedName>
</protein>
<comment type="caution">
    <text evidence="2">The sequence shown here is derived from an EMBL/GenBank/DDBJ whole genome shotgun (WGS) entry which is preliminary data.</text>
</comment>
<keyword evidence="1" id="KW-0175">Coiled coil</keyword>
<evidence type="ECO:0000313" key="3">
    <source>
        <dbReference type="Proteomes" id="UP000324800"/>
    </source>
</evidence>
<dbReference type="InterPro" id="IPR043136">
    <property type="entry name" value="B30.2/SPRY_sf"/>
</dbReference>
<dbReference type="OrthoDB" id="5951542at2759"/>
<dbReference type="InterPro" id="IPR013320">
    <property type="entry name" value="ConA-like_dom_sf"/>
</dbReference>
<evidence type="ECO:0000313" key="2">
    <source>
        <dbReference type="EMBL" id="KAA6358321.1"/>
    </source>
</evidence>
<evidence type="ECO:0008006" key="4">
    <source>
        <dbReference type="Google" id="ProtNLM"/>
    </source>
</evidence>
<accession>A0A5J4TLC1</accession>